<dbReference type="OrthoDB" id="4231283at2"/>
<dbReference type="RefSeq" id="WP_075018290.1">
    <property type="nucleotide sequence ID" value="NZ_FODD01000065.1"/>
</dbReference>
<evidence type="ECO:0008006" key="3">
    <source>
        <dbReference type="Google" id="ProtNLM"/>
    </source>
</evidence>
<name>A0A1H8U7Q6_9ACTN</name>
<evidence type="ECO:0000313" key="1">
    <source>
        <dbReference type="EMBL" id="SEO98873.1"/>
    </source>
</evidence>
<dbReference type="Proteomes" id="UP000181951">
    <property type="component" value="Unassembled WGS sequence"/>
</dbReference>
<dbReference type="STRING" id="310780.SAMN05216267_10657"/>
<sequence length="141" mass="14776">MVGVELVVGYVVGWAVRKARRVAGRADAEVDEALDAGMDRLHEVVAARLGGDPALERAEAEAGVDGPGLTDRTRLRLRLALEEAAEQDPAFQRELAEAVARIQAASQAAGPGARAVYGNTFNGPTALQIGDHTTQTNTFGA</sequence>
<protein>
    <recommendedName>
        <fullName evidence="3">Chromosome partitioning protein</fullName>
    </recommendedName>
</protein>
<proteinExistence type="predicted"/>
<organism evidence="1 2">
    <name type="scientific">Actinacidiphila rubida</name>
    <dbReference type="NCBI Taxonomy" id="310780"/>
    <lineage>
        <taxon>Bacteria</taxon>
        <taxon>Bacillati</taxon>
        <taxon>Actinomycetota</taxon>
        <taxon>Actinomycetes</taxon>
        <taxon>Kitasatosporales</taxon>
        <taxon>Streptomycetaceae</taxon>
        <taxon>Actinacidiphila</taxon>
    </lineage>
</organism>
<reference evidence="1 2" key="1">
    <citation type="submission" date="2016-10" db="EMBL/GenBank/DDBJ databases">
        <authorList>
            <person name="de Groot N.N."/>
        </authorList>
    </citation>
    <scope>NUCLEOTIDE SEQUENCE [LARGE SCALE GENOMIC DNA]</scope>
    <source>
        <strain evidence="1 2">CGMCC 4.2026</strain>
    </source>
</reference>
<evidence type="ECO:0000313" key="2">
    <source>
        <dbReference type="Proteomes" id="UP000181951"/>
    </source>
</evidence>
<keyword evidence="2" id="KW-1185">Reference proteome</keyword>
<accession>A0A1H8U7Q6</accession>
<gene>
    <name evidence="1" type="ORF">SAMN05216267_10657</name>
</gene>
<dbReference type="AlphaFoldDB" id="A0A1H8U7Q6"/>
<dbReference type="EMBL" id="FODD01000065">
    <property type="protein sequence ID" value="SEO98873.1"/>
    <property type="molecule type" value="Genomic_DNA"/>
</dbReference>